<dbReference type="PANTHER" id="PTHR28259">
    <property type="entry name" value="FLUORIDE EXPORT PROTEIN 1-RELATED"/>
    <property type="match status" value="1"/>
</dbReference>
<evidence type="ECO:0000256" key="8">
    <source>
        <dbReference type="ARBA" id="ARBA00035585"/>
    </source>
</evidence>
<comment type="subcellular location">
    <subcellularLocation>
        <location evidence="1 10">Cell membrane</location>
        <topology evidence="1 10">Multi-pass membrane protein</topology>
    </subcellularLocation>
</comment>
<feature type="transmembrane region" description="Helical" evidence="10">
    <location>
        <begin position="64"/>
        <end position="84"/>
    </location>
</feature>
<keyword evidence="3 10" id="KW-0812">Transmembrane</keyword>
<gene>
    <name evidence="10" type="primary">fluC</name>
    <name evidence="10" type="synonym">crcB</name>
    <name evidence="11" type="ORF">GCM10008935_14440</name>
</gene>
<keyword evidence="10" id="KW-0479">Metal-binding</keyword>
<keyword evidence="10" id="KW-0813">Transport</keyword>
<keyword evidence="2 10" id="KW-1003">Cell membrane</keyword>
<dbReference type="Proteomes" id="UP001500740">
    <property type="component" value="Unassembled WGS sequence"/>
</dbReference>
<dbReference type="Pfam" id="PF02537">
    <property type="entry name" value="CRCB"/>
    <property type="match status" value="1"/>
</dbReference>
<evidence type="ECO:0000313" key="11">
    <source>
        <dbReference type="EMBL" id="GAA0460219.1"/>
    </source>
</evidence>
<protein>
    <recommendedName>
        <fullName evidence="10">Fluoride-specific ion channel FluC</fullName>
    </recommendedName>
</protein>
<dbReference type="InterPro" id="IPR003691">
    <property type="entry name" value="FluC"/>
</dbReference>
<evidence type="ECO:0000256" key="7">
    <source>
        <dbReference type="ARBA" id="ARBA00035120"/>
    </source>
</evidence>
<reference evidence="11 12" key="1">
    <citation type="journal article" date="2019" name="Int. J. Syst. Evol. Microbiol.">
        <title>The Global Catalogue of Microorganisms (GCM) 10K type strain sequencing project: providing services to taxonomists for standard genome sequencing and annotation.</title>
        <authorList>
            <consortium name="The Broad Institute Genomics Platform"/>
            <consortium name="The Broad Institute Genome Sequencing Center for Infectious Disease"/>
            <person name="Wu L."/>
            <person name="Ma J."/>
        </authorList>
    </citation>
    <scope>NUCLEOTIDE SEQUENCE [LARGE SCALE GENOMIC DNA]</scope>
    <source>
        <strain evidence="11 12">JCM 14193</strain>
    </source>
</reference>
<comment type="activity regulation">
    <text evidence="10">Na(+) is not transported, but it plays an essential structural role and its presence is essential for fluoride channel function.</text>
</comment>
<evidence type="ECO:0000256" key="6">
    <source>
        <dbReference type="ARBA" id="ARBA00023303"/>
    </source>
</evidence>
<keyword evidence="12" id="KW-1185">Reference proteome</keyword>
<evidence type="ECO:0000256" key="1">
    <source>
        <dbReference type="ARBA" id="ARBA00004651"/>
    </source>
</evidence>
<dbReference type="EMBL" id="BAAACZ010000010">
    <property type="protein sequence ID" value="GAA0460219.1"/>
    <property type="molecule type" value="Genomic_DNA"/>
</dbReference>
<evidence type="ECO:0000256" key="10">
    <source>
        <dbReference type="HAMAP-Rule" id="MF_00454"/>
    </source>
</evidence>
<comment type="function">
    <text evidence="9 10">Fluoride-specific ion channel. Important for reducing fluoride concentration in the cell, thus reducing its toxicity.</text>
</comment>
<keyword evidence="10" id="KW-0406">Ion transport</keyword>
<sequence>MKKHLISAIAVAIGGALGTLLRFSVDLPLYDTYFPVNTILVNLIGSFLLGGLTAVYLLKNPPEWLKAGLGVGFCGGFTTMSALANDATALILNSDIILFITYLLISVLGGIGLAFLGYWSLLKWKAGDTQ</sequence>
<keyword evidence="4 10" id="KW-1133">Transmembrane helix</keyword>
<feature type="binding site" evidence="10">
    <location>
        <position position="75"/>
    </location>
    <ligand>
        <name>Na(+)</name>
        <dbReference type="ChEBI" id="CHEBI:29101"/>
        <note>structural</note>
    </ligand>
</feature>
<dbReference type="HAMAP" id="MF_00454">
    <property type="entry name" value="FluC"/>
    <property type="match status" value="1"/>
</dbReference>
<dbReference type="RefSeq" id="WP_343782757.1">
    <property type="nucleotide sequence ID" value="NZ_BAAACZ010000010.1"/>
</dbReference>
<comment type="caution">
    <text evidence="11">The sequence shown here is derived from an EMBL/GenBank/DDBJ whole genome shotgun (WGS) entry which is preliminary data.</text>
</comment>
<comment type="similarity">
    <text evidence="7 10">Belongs to the fluoride channel Fluc/FEX (TC 1.A.43) family.</text>
</comment>
<evidence type="ECO:0000313" key="12">
    <source>
        <dbReference type="Proteomes" id="UP001500740"/>
    </source>
</evidence>
<keyword evidence="10" id="KW-0915">Sodium</keyword>
<keyword evidence="5 10" id="KW-0472">Membrane</keyword>
<evidence type="ECO:0000256" key="9">
    <source>
        <dbReference type="ARBA" id="ARBA00049940"/>
    </source>
</evidence>
<keyword evidence="6 10" id="KW-0407">Ion channel</keyword>
<dbReference type="PANTHER" id="PTHR28259:SF1">
    <property type="entry name" value="FLUORIDE EXPORT PROTEIN 1-RELATED"/>
    <property type="match status" value="1"/>
</dbReference>
<comment type="catalytic activity">
    <reaction evidence="8">
        <text>fluoride(in) = fluoride(out)</text>
        <dbReference type="Rhea" id="RHEA:76159"/>
        <dbReference type="ChEBI" id="CHEBI:17051"/>
    </reaction>
    <physiologicalReaction direction="left-to-right" evidence="8">
        <dbReference type="Rhea" id="RHEA:76160"/>
    </physiologicalReaction>
</comment>
<feature type="transmembrane region" description="Helical" evidence="10">
    <location>
        <begin position="96"/>
        <end position="121"/>
    </location>
</feature>
<accession>A0ABN0ZVB2</accession>
<evidence type="ECO:0000256" key="5">
    <source>
        <dbReference type="ARBA" id="ARBA00023136"/>
    </source>
</evidence>
<name>A0ABN0ZVB2_9BACI</name>
<organism evidence="11 12">
    <name type="scientific">Alkalibacillus silvisoli</name>
    <dbReference type="NCBI Taxonomy" id="392823"/>
    <lineage>
        <taxon>Bacteria</taxon>
        <taxon>Bacillati</taxon>
        <taxon>Bacillota</taxon>
        <taxon>Bacilli</taxon>
        <taxon>Bacillales</taxon>
        <taxon>Bacillaceae</taxon>
        <taxon>Alkalibacillus</taxon>
    </lineage>
</organism>
<feature type="transmembrane region" description="Helical" evidence="10">
    <location>
        <begin position="34"/>
        <end position="57"/>
    </location>
</feature>
<feature type="binding site" evidence="10">
    <location>
        <position position="78"/>
    </location>
    <ligand>
        <name>Na(+)</name>
        <dbReference type="ChEBI" id="CHEBI:29101"/>
        <note>structural</note>
    </ligand>
</feature>
<evidence type="ECO:0000256" key="2">
    <source>
        <dbReference type="ARBA" id="ARBA00022475"/>
    </source>
</evidence>
<evidence type="ECO:0000256" key="4">
    <source>
        <dbReference type="ARBA" id="ARBA00022989"/>
    </source>
</evidence>
<proteinExistence type="inferred from homology"/>
<evidence type="ECO:0000256" key="3">
    <source>
        <dbReference type="ARBA" id="ARBA00022692"/>
    </source>
</evidence>